<evidence type="ECO:0000256" key="8">
    <source>
        <dbReference type="SAM" id="SignalP"/>
    </source>
</evidence>
<dbReference type="InterPro" id="IPR025660">
    <property type="entry name" value="Pept_his_AS"/>
</dbReference>
<evidence type="ECO:0000256" key="7">
    <source>
        <dbReference type="ARBA" id="ARBA00023157"/>
    </source>
</evidence>
<feature type="domain" description="Peptidase C1A papain C-terminal" evidence="9">
    <location>
        <begin position="83"/>
        <end position="331"/>
    </location>
</feature>
<dbReference type="InterPro" id="IPR013128">
    <property type="entry name" value="Peptidase_C1A"/>
</dbReference>
<comment type="caution">
    <text evidence="10">The sequence shown here is derived from an EMBL/GenBank/DDBJ whole genome shotgun (WGS) entry which is preliminary data.</text>
</comment>
<evidence type="ECO:0000256" key="2">
    <source>
        <dbReference type="ARBA" id="ARBA00022670"/>
    </source>
</evidence>
<reference evidence="10" key="1">
    <citation type="journal article" date="2023" name="G3 (Bethesda)">
        <title>Whole genome assemblies of Zophobas morio and Tenebrio molitor.</title>
        <authorList>
            <person name="Kaur S."/>
            <person name="Stinson S.A."/>
            <person name="diCenzo G.C."/>
        </authorList>
    </citation>
    <scope>NUCLEOTIDE SEQUENCE</scope>
    <source>
        <strain evidence="10">QUZm001</strain>
    </source>
</reference>
<dbReference type="GO" id="GO:0004197">
    <property type="term" value="F:cysteine-type endopeptidase activity"/>
    <property type="evidence" value="ECO:0007669"/>
    <property type="project" value="InterPro"/>
</dbReference>
<dbReference type="InterPro" id="IPR038765">
    <property type="entry name" value="Papain-like_cys_pep_sf"/>
</dbReference>
<keyword evidence="7" id="KW-1015">Disulfide bond</keyword>
<evidence type="ECO:0000313" key="10">
    <source>
        <dbReference type="EMBL" id="KAJ3662914.1"/>
    </source>
</evidence>
<proteinExistence type="inferred from homology"/>
<evidence type="ECO:0000256" key="3">
    <source>
        <dbReference type="ARBA" id="ARBA00022729"/>
    </source>
</evidence>
<dbReference type="EMBL" id="JALNTZ010000002">
    <property type="protein sequence ID" value="KAJ3662914.1"/>
    <property type="molecule type" value="Genomic_DNA"/>
</dbReference>
<accession>A0AA38IXS4</accession>
<dbReference type="Pfam" id="PF08127">
    <property type="entry name" value="Propeptide_C1"/>
    <property type="match status" value="1"/>
</dbReference>
<dbReference type="PROSITE" id="PS00639">
    <property type="entry name" value="THIOL_PROTEASE_HIS"/>
    <property type="match status" value="1"/>
</dbReference>
<dbReference type="InterPro" id="IPR000668">
    <property type="entry name" value="Peptidase_C1A_C"/>
</dbReference>
<dbReference type="PRINTS" id="PR00705">
    <property type="entry name" value="PAPAIN"/>
</dbReference>
<keyword evidence="11" id="KW-1185">Reference proteome</keyword>
<dbReference type="Proteomes" id="UP001168821">
    <property type="component" value="Unassembled WGS sequence"/>
</dbReference>
<evidence type="ECO:0000256" key="5">
    <source>
        <dbReference type="ARBA" id="ARBA00022807"/>
    </source>
</evidence>
<comment type="similarity">
    <text evidence="1">Belongs to the peptidase C1 family.</text>
</comment>
<feature type="signal peptide" evidence="8">
    <location>
        <begin position="1"/>
        <end position="20"/>
    </location>
</feature>
<evidence type="ECO:0000256" key="6">
    <source>
        <dbReference type="ARBA" id="ARBA00023145"/>
    </source>
</evidence>
<dbReference type="InterPro" id="IPR000169">
    <property type="entry name" value="Pept_cys_AS"/>
</dbReference>
<dbReference type="GO" id="GO:0006508">
    <property type="term" value="P:proteolysis"/>
    <property type="evidence" value="ECO:0007669"/>
    <property type="project" value="UniProtKB-KW"/>
</dbReference>
<organism evidence="10 11">
    <name type="scientific">Zophobas morio</name>
    <dbReference type="NCBI Taxonomy" id="2755281"/>
    <lineage>
        <taxon>Eukaryota</taxon>
        <taxon>Metazoa</taxon>
        <taxon>Ecdysozoa</taxon>
        <taxon>Arthropoda</taxon>
        <taxon>Hexapoda</taxon>
        <taxon>Insecta</taxon>
        <taxon>Pterygota</taxon>
        <taxon>Neoptera</taxon>
        <taxon>Endopterygota</taxon>
        <taxon>Coleoptera</taxon>
        <taxon>Polyphaga</taxon>
        <taxon>Cucujiformia</taxon>
        <taxon>Tenebrionidae</taxon>
        <taxon>Zophobas</taxon>
    </lineage>
</organism>
<evidence type="ECO:0000259" key="9">
    <source>
        <dbReference type="SMART" id="SM00645"/>
    </source>
</evidence>
<evidence type="ECO:0000256" key="4">
    <source>
        <dbReference type="ARBA" id="ARBA00022801"/>
    </source>
</evidence>
<keyword evidence="4" id="KW-0378">Hydrolase</keyword>
<gene>
    <name evidence="10" type="ORF">Zmor_007229</name>
</gene>
<sequence length="334" mass="36705">MKCFLLSVAIFATVALSCGAEKLHPLSDEFIDAINNKHTTWKARRNFDVNTPMSSIKQLLGVLPRKENARKLPLKIHPEDADIPETFDAREAWPDCADIIGTIRDQAACGSCWAFGAVEAMSDRICIHSDAQTKVLISAEDLNDCCSDCGDGCNGGWPDEAWWYWSQTGIVTGGLYGTTDGCKAYSITPCEHHVDGDLPACGDIQRTPTCKSTCDEGVDLVYKQDRRTGSAYSIAQSVKQIQIEIMTNGPVEADYDVYEDFPSYSSGVYQHTQGDYEGGHAVKILGWGVEDGTDYWLVANSWNEDWGDNGYFKILRGENECGIEADIIGGIPDL</sequence>
<keyword evidence="6" id="KW-0865">Zymogen</keyword>
<keyword evidence="2" id="KW-0645">Protease</keyword>
<dbReference type="Pfam" id="PF00112">
    <property type="entry name" value="Peptidase_C1"/>
    <property type="match status" value="1"/>
</dbReference>
<dbReference type="Gene3D" id="3.90.70.10">
    <property type="entry name" value="Cysteine proteinases"/>
    <property type="match status" value="1"/>
</dbReference>
<evidence type="ECO:0000256" key="1">
    <source>
        <dbReference type="ARBA" id="ARBA00008455"/>
    </source>
</evidence>
<protein>
    <recommendedName>
        <fullName evidence="9">Peptidase C1A papain C-terminal domain-containing protein</fullName>
    </recommendedName>
</protein>
<dbReference type="InterPro" id="IPR025661">
    <property type="entry name" value="Pept_asp_AS"/>
</dbReference>
<dbReference type="SUPFAM" id="SSF54001">
    <property type="entry name" value="Cysteine proteinases"/>
    <property type="match status" value="1"/>
</dbReference>
<dbReference type="PROSITE" id="PS00640">
    <property type="entry name" value="THIOL_PROTEASE_ASN"/>
    <property type="match status" value="1"/>
</dbReference>
<dbReference type="FunFam" id="3.90.70.10:FF:000031">
    <property type="entry name" value="Cathepsin B"/>
    <property type="match status" value="1"/>
</dbReference>
<name>A0AA38IXS4_9CUCU</name>
<dbReference type="AlphaFoldDB" id="A0AA38IXS4"/>
<dbReference type="PROSITE" id="PS51257">
    <property type="entry name" value="PROKAR_LIPOPROTEIN"/>
    <property type="match status" value="1"/>
</dbReference>
<dbReference type="SMART" id="SM00645">
    <property type="entry name" value="Pept_C1"/>
    <property type="match status" value="1"/>
</dbReference>
<dbReference type="InterPro" id="IPR012599">
    <property type="entry name" value="Propeptide_C1A"/>
</dbReference>
<keyword evidence="5" id="KW-0788">Thiol protease</keyword>
<dbReference type="PANTHER" id="PTHR12411">
    <property type="entry name" value="CYSTEINE PROTEASE FAMILY C1-RELATED"/>
    <property type="match status" value="1"/>
</dbReference>
<evidence type="ECO:0000313" key="11">
    <source>
        <dbReference type="Proteomes" id="UP001168821"/>
    </source>
</evidence>
<keyword evidence="3 8" id="KW-0732">Signal</keyword>
<dbReference type="PROSITE" id="PS00139">
    <property type="entry name" value="THIOL_PROTEASE_CYS"/>
    <property type="match status" value="1"/>
</dbReference>
<dbReference type="CDD" id="cd02620">
    <property type="entry name" value="Peptidase_C1A_CathepsinB"/>
    <property type="match status" value="1"/>
</dbReference>
<feature type="chain" id="PRO_5041256301" description="Peptidase C1A papain C-terminal domain-containing protein" evidence="8">
    <location>
        <begin position="21"/>
        <end position="334"/>
    </location>
</feature>